<sequence>MDYPQILSPVLNFLHCPTPQSWLDKARDPSMLPLLLTDHMVCELKAAQTAMLLVRRYVADKSGSDALLAWLKPYEEFTFREGPEPDFVALHKQIGKSVMPQTDDAWGQALIDSMVLLIKEELHHFWQVREAMLARNIPYVKITASRYAKGMLKEVRTHEPLTLVDKLICGAYIEARSCERFAALAPWLDDDLQKFYLSLLRSEARHYQDYLALAQQISTTDISPRVRHFGEVEAALISTPDAEFRFHSGVPV</sequence>
<dbReference type="Gene3D" id="1.20.1260.10">
    <property type="match status" value="1"/>
</dbReference>
<dbReference type="PANTHER" id="PTHR42637">
    <property type="entry name" value="TRNA-(MS[2]IO[6]A)-HYDROXYLASE"/>
    <property type="match status" value="1"/>
</dbReference>
<dbReference type="GeneID" id="23844910"/>
<reference evidence="1 2" key="1">
    <citation type="submission" date="2016-10" db="EMBL/GenBank/DDBJ databases">
        <authorList>
            <person name="Varghese N."/>
            <person name="Submissions S."/>
        </authorList>
    </citation>
    <scope>NUCLEOTIDE SEQUENCE [LARGE SCALE GENOMIC DNA]</scope>
    <source>
        <strain evidence="1 2">CGMCC 1.12102</strain>
    </source>
</reference>
<dbReference type="Pfam" id="PF06175">
    <property type="entry name" value="MiaE"/>
    <property type="match status" value="1"/>
</dbReference>
<protein>
    <submittedName>
        <fullName evidence="1">tRNA-(Ms[2]io[6]A)-hydroxylase</fullName>
    </submittedName>
</protein>
<dbReference type="SUPFAM" id="SSF47240">
    <property type="entry name" value="Ferritin-like"/>
    <property type="match status" value="1"/>
</dbReference>
<accession>A0A1G4YUR7</accession>
<dbReference type="RefSeq" id="WP_017459077.1">
    <property type="nucleotide sequence ID" value="NZ_CP016337.1"/>
</dbReference>
<gene>
    <name evidence="1" type="ORF">SAMN02927897_03467</name>
</gene>
<dbReference type="PIRSF" id="PIRSF020736">
    <property type="entry name" value="MiaE"/>
    <property type="match status" value="1"/>
</dbReference>
<dbReference type="PANTHER" id="PTHR42637:SF1">
    <property type="entry name" value="TRNA 2-(METHYLSULFANYL)-N(6)-ISOPENTENYLADENOSINE(37) HYDROXYLASE"/>
    <property type="match status" value="1"/>
</dbReference>
<dbReference type="NCBIfam" id="NF047790">
    <property type="entry name" value="tRNAmsioHdxaseMiaE"/>
    <property type="match status" value="1"/>
</dbReference>
<dbReference type="EMBL" id="FMUI01000011">
    <property type="protein sequence ID" value="SCX57140.1"/>
    <property type="molecule type" value="Genomic_DNA"/>
</dbReference>
<dbReference type="Proteomes" id="UP000183569">
    <property type="component" value="Unassembled WGS sequence"/>
</dbReference>
<comment type="caution">
    <text evidence="1">The sequence shown here is derived from an EMBL/GenBank/DDBJ whole genome shotgun (WGS) entry which is preliminary data.</text>
</comment>
<dbReference type="GO" id="GO:0045301">
    <property type="term" value="F:tRNA 2-(methylsulfanyl)-N(6)-isopentenyladenosine(37) hydroxylase activity"/>
    <property type="evidence" value="ECO:0007669"/>
    <property type="project" value="InterPro"/>
</dbReference>
<proteinExistence type="predicted"/>
<name>A0A1G4YUR7_9ENTR</name>
<evidence type="ECO:0000313" key="1">
    <source>
        <dbReference type="EMBL" id="SCX57140.1"/>
    </source>
</evidence>
<dbReference type="InterPro" id="IPR012347">
    <property type="entry name" value="Ferritin-like"/>
</dbReference>
<dbReference type="GO" id="GO:0006400">
    <property type="term" value="P:tRNA modification"/>
    <property type="evidence" value="ECO:0007669"/>
    <property type="project" value="InterPro"/>
</dbReference>
<organism evidence="1 2">
    <name type="scientific">Kosakonia sacchari</name>
    <dbReference type="NCBI Taxonomy" id="1158459"/>
    <lineage>
        <taxon>Bacteria</taxon>
        <taxon>Pseudomonadati</taxon>
        <taxon>Pseudomonadota</taxon>
        <taxon>Gammaproteobacteria</taxon>
        <taxon>Enterobacterales</taxon>
        <taxon>Enterobacteriaceae</taxon>
        <taxon>Kosakonia</taxon>
    </lineage>
</organism>
<dbReference type="InterPro" id="IPR010386">
    <property type="entry name" value="tRNA-Hydrxlase_MiaE"/>
</dbReference>
<dbReference type="AlphaFoldDB" id="A0A1G4YUR7"/>
<evidence type="ECO:0000313" key="2">
    <source>
        <dbReference type="Proteomes" id="UP000183569"/>
    </source>
</evidence>
<dbReference type="InterPro" id="IPR009078">
    <property type="entry name" value="Ferritin-like_SF"/>
</dbReference>